<dbReference type="Gene3D" id="1.10.150.260">
    <property type="entry name" value="YozE SAM-like"/>
    <property type="match status" value="1"/>
</dbReference>
<protein>
    <recommendedName>
        <fullName evidence="1">YozE SAM-like domain-containing protein</fullName>
    </recommendedName>
</protein>
<sequence length="71" mass="8471">MTFYEYMMKFINDESPLGDLAYDMKSDKEFPKQSKDIQELRDYFYSKAKSALVFKISKQAISSYARVEKYL</sequence>
<organism evidence="2 3">
    <name type="scientific">Staphylococcus coagulans</name>
    <dbReference type="NCBI Taxonomy" id="74706"/>
    <lineage>
        <taxon>Bacteria</taxon>
        <taxon>Bacillati</taxon>
        <taxon>Bacillota</taxon>
        <taxon>Bacilli</taxon>
        <taxon>Bacillales</taxon>
        <taxon>Staphylococcaceae</taxon>
        <taxon>Staphylococcus</taxon>
    </lineage>
</organism>
<gene>
    <name evidence="2" type="ORF">HR081_12070</name>
</gene>
<dbReference type="Proteomes" id="UP000524893">
    <property type="component" value="Unassembled WGS sequence"/>
</dbReference>
<dbReference type="EMBL" id="JABTCN010000067">
    <property type="protein sequence ID" value="MBA8777604.1"/>
    <property type="molecule type" value="Genomic_DNA"/>
</dbReference>
<dbReference type="RefSeq" id="WP_182281344.1">
    <property type="nucleotide sequence ID" value="NZ_JABTCN010000067.1"/>
</dbReference>
<dbReference type="Pfam" id="PF06855">
    <property type="entry name" value="YozE_SAM_like"/>
    <property type="match status" value="1"/>
</dbReference>
<dbReference type="SUPFAM" id="SSF140652">
    <property type="entry name" value="YozE-like"/>
    <property type="match status" value="1"/>
</dbReference>
<evidence type="ECO:0000313" key="3">
    <source>
        <dbReference type="Proteomes" id="UP000524893"/>
    </source>
</evidence>
<dbReference type="InterPro" id="IPR023089">
    <property type="entry name" value="YozE_SAM-like"/>
</dbReference>
<evidence type="ECO:0000313" key="2">
    <source>
        <dbReference type="EMBL" id="MBA8777604.1"/>
    </source>
</evidence>
<dbReference type="AlphaFoldDB" id="A0A9X0PHY4"/>
<reference evidence="2 3" key="1">
    <citation type="journal article" date="2020" name="Access Microbiol">
        <title>Isolation and genome sequencing of Staphylococcus schleiferi subspecies coagulans from Antarctic seals.</title>
        <authorList>
            <person name="Foster G."/>
            <person name="Robb A."/>
            <person name="Paterson G.K."/>
        </authorList>
    </citation>
    <scope>NUCLEOTIDE SEQUENCE [LARGE SCALE GENOMIC DNA]</scope>
    <source>
        <strain evidence="2 3">M615/02/4</strain>
    </source>
</reference>
<evidence type="ECO:0000259" key="1">
    <source>
        <dbReference type="Pfam" id="PF06855"/>
    </source>
</evidence>
<accession>A0A9X0PHY4</accession>
<proteinExistence type="predicted"/>
<dbReference type="InterPro" id="IPR036806">
    <property type="entry name" value="YozE_SAM-like_sf"/>
</dbReference>
<comment type="caution">
    <text evidence="2">The sequence shown here is derived from an EMBL/GenBank/DDBJ whole genome shotgun (WGS) entry which is preliminary data.</text>
</comment>
<feature type="domain" description="YozE SAM-like" evidence="1">
    <location>
        <begin position="2"/>
        <end position="65"/>
    </location>
</feature>
<name>A0A9X0PHY4_9STAP</name>